<evidence type="ECO:0000313" key="3">
    <source>
        <dbReference type="EMBL" id="GAA2129915.1"/>
    </source>
</evidence>
<accession>A0ABN2YQM5</accession>
<evidence type="ECO:0000256" key="1">
    <source>
        <dbReference type="SAM" id="MobiDB-lite"/>
    </source>
</evidence>
<sequence length="170" mass="17382">MTGGDGEDDSAAGDEVYQPYAAGPPGDGAQDDEGLLPPEDTLDGDVDPLDEGYSPPERPRGVEHAGVTAAEQRRGGSLDERLAEEVPDAPLLPDGNGLGDTVGTDGELIDDEVGDRRAGRLVAPDEGAHEDAEKDLVAADTGIDGAAASAEEAAVHIVDEEEDRTPDDGG</sequence>
<feature type="compositionally biased region" description="Acidic residues" evidence="1">
    <location>
        <begin position="1"/>
        <end position="12"/>
    </location>
</feature>
<feature type="region of interest" description="Disordered" evidence="1">
    <location>
        <begin position="148"/>
        <end position="170"/>
    </location>
</feature>
<keyword evidence="4" id="KW-1185">Reference proteome</keyword>
<dbReference type="RefSeq" id="WP_344291178.1">
    <property type="nucleotide sequence ID" value="NZ_BAAAPF010000127.1"/>
</dbReference>
<reference evidence="3 4" key="1">
    <citation type="journal article" date="2019" name="Int. J. Syst. Evol. Microbiol.">
        <title>The Global Catalogue of Microorganisms (GCM) 10K type strain sequencing project: providing services to taxonomists for standard genome sequencing and annotation.</title>
        <authorList>
            <consortium name="The Broad Institute Genomics Platform"/>
            <consortium name="The Broad Institute Genome Sequencing Center for Infectious Disease"/>
            <person name="Wu L."/>
            <person name="Ma J."/>
        </authorList>
    </citation>
    <scope>NUCLEOTIDE SEQUENCE [LARGE SCALE GENOMIC DNA]</scope>
    <source>
        <strain evidence="3 4">JCM 15481</strain>
    </source>
</reference>
<dbReference type="EMBL" id="BAAAPF010000127">
    <property type="protein sequence ID" value="GAA2129915.1"/>
    <property type="molecule type" value="Genomic_DNA"/>
</dbReference>
<feature type="compositionally biased region" description="Acidic residues" evidence="1">
    <location>
        <begin position="159"/>
        <end position="170"/>
    </location>
</feature>
<organism evidence="3 4">
    <name type="scientific">Streptomyces synnematoformans</name>
    <dbReference type="NCBI Taxonomy" id="415721"/>
    <lineage>
        <taxon>Bacteria</taxon>
        <taxon>Bacillati</taxon>
        <taxon>Actinomycetota</taxon>
        <taxon>Actinomycetes</taxon>
        <taxon>Kitasatosporales</taxon>
        <taxon>Streptomycetaceae</taxon>
        <taxon>Streptomyces</taxon>
    </lineage>
</organism>
<evidence type="ECO:0000259" key="2">
    <source>
        <dbReference type="Pfam" id="PF18970"/>
    </source>
</evidence>
<dbReference type="InterPro" id="IPR043763">
    <property type="entry name" value="DUF5709"/>
</dbReference>
<feature type="compositionally biased region" description="Acidic residues" evidence="1">
    <location>
        <begin position="29"/>
        <end position="50"/>
    </location>
</feature>
<dbReference type="Pfam" id="PF18970">
    <property type="entry name" value="DUF5709"/>
    <property type="match status" value="1"/>
</dbReference>
<protein>
    <submittedName>
        <fullName evidence="3">DUF5709 domain-containing protein</fullName>
    </submittedName>
</protein>
<dbReference type="Proteomes" id="UP001500443">
    <property type="component" value="Unassembled WGS sequence"/>
</dbReference>
<evidence type="ECO:0000313" key="4">
    <source>
        <dbReference type="Proteomes" id="UP001500443"/>
    </source>
</evidence>
<feature type="region of interest" description="Disordered" evidence="1">
    <location>
        <begin position="1"/>
        <end position="114"/>
    </location>
</feature>
<gene>
    <name evidence="3" type="ORF">GCM10009802_37810</name>
</gene>
<name>A0ABN2YQM5_9ACTN</name>
<feature type="domain" description="DUF5709" evidence="2">
    <location>
        <begin position="112"/>
        <end position="160"/>
    </location>
</feature>
<comment type="caution">
    <text evidence="3">The sequence shown here is derived from an EMBL/GenBank/DDBJ whole genome shotgun (WGS) entry which is preliminary data.</text>
</comment>
<proteinExistence type="predicted"/>
<feature type="compositionally biased region" description="Basic and acidic residues" evidence="1">
    <location>
        <begin position="71"/>
        <end position="84"/>
    </location>
</feature>